<protein>
    <submittedName>
        <fullName evidence="2">Predicted transcriptional regulator</fullName>
    </submittedName>
</protein>
<proteinExistence type="predicted"/>
<name>A0A069CZF5_WEIOS</name>
<evidence type="ECO:0000313" key="3">
    <source>
        <dbReference type="Proteomes" id="UP000030643"/>
    </source>
</evidence>
<evidence type="ECO:0000259" key="1">
    <source>
        <dbReference type="PROSITE" id="PS50943"/>
    </source>
</evidence>
<accession>A0A069CZF5</accession>
<dbReference type="CDD" id="cd00093">
    <property type="entry name" value="HTH_XRE"/>
    <property type="match status" value="1"/>
</dbReference>
<dbReference type="Pfam" id="PF01381">
    <property type="entry name" value="HTH_3"/>
    <property type="match status" value="1"/>
</dbReference>
<dbReference type="eggNOG" id="COG1396">
    <property type="taxonomic scope" value="Bacteria"/>
</dbReference>
<dbReference type="InterPro" id="IPR010982">
    <property type="entry name" value="Lambda_DNA-bd_dom_sf"/>
</dbReference>
<keyword evidence="3" id="KW-1185">Reference proteome</keyword>
<gene>
    <name evidence="2" type="ORF">WOSG25_030630</name>
</gene>
<dbReference type="STRING" id="1329250.WOSG25_030630"/>
<dbReference type="OrthoDB" id="9805856at2"/>
<dbReference type="SUPFAM" id="SSF47413">
    <property type="entry name" value="lambda repressor-like DNA-binding domains"/>
    <property type="match status" value="1"/>
</dbReference>
<dbReference type="InterPro" id="IPR001387">
    <property type="entry name" value="Cro/C1-type_HTH"/>
</dbReference>
<dbReference type="PROSITE" id="PS50943">
    <property type="entry name" value="HTH_CROC1"/>
    <property type="match status" value="1"/>
</dbReference>
<dbReference type="Proteomes" id="UP000030643">
    <property type="component" value="Unassembled WGS sequence"/>
</dbReference>
<evidence type="ECO:0000313" key="2">
    <source>
        <dbReference type="EMBL" id="GAK30466.1"/>
    </source>
</evidence>
<feature type="domain" description="HTH cro/C1-type" evidence="1">
    <location>
        <begin position="13"/>
        <end position="60"/>
    </location>
</feature>
<organism evidence="2 3">
    <name type="scientific">Weissella oryzae (strain DSM 25784 / JCM 18191 / LMG 30913 / SG25)</name>
    <dbReference type="NCBI Taxonomy" id="1329250"/>
    <lineage>
        <taxon>Bacteria</taxon>
        <taxon>Bacillati</taxon>
        <taxon>Bacillota</taxon>
        <taxon>Bacilli</taxon>
        <taxon>Lactobacillales</taxon>
        <taxon>Lactobacillaceae</taxon>
        <taxon>Weissella</taxon>
    </lineage>
</organism>
<dbReference type="AlphaFoldDB" id="A0A069CZF5"/>
<sequence>MDIYERIYTTSHARGLSIKQLADRVGISDATIYTWKRKGKPNGATIQKIANELQVSSDYLLGASDKSLRDTSQPIDLYYVADEERDSLLSANGQAISDDDWHIIKAILAKYPRKD</sequence>
<dbReference type="RefSeq" id="WP_027698574.1">
    <property type="nucleotide sequence ID" value="NZ_DF820486.1"/>
</dbReference>
<dbReference type="GO" id="GO:0003677">
    <property type="term" value="F:DNA binding"/>
    <property type="evidence" value="ECO:0007669"/>
    <property type="project" value="InterPro"/>
</dbReference>
<dbReference type="SMART" id="SM00530">
    <property type="entry name" value="HTH_XRE"/>
    <property type="match status" value="1"/>
</dbReference>
<dbReference type="EMBL" id="DF820486">
    <property type="protein sequence ID" value="GAK30466.1"/>
    <property type="molecule type" value="Genomic_DNA"/>
</dbReference>
<reference evidence="3" key="1">
    <citation type="journal article" date="2014" name="Genome Announc.">
        <title>Draft genome sequence of Weissella oryzae SG25T, isolated from fermented rice grains.</title>
        <authorList>
            <person name="Tanizawa Y."/>
            <person name="Fujisawa T."/>
            <person name="Mochizuki T."/>
            <person name="Kaminuma E."/>
            <person name="Suzuki Y."/>
            <person name="Nakamura Y."/>
            <person name="Tohno M."/>
        </authorList>
    </citation>
    <scope>NUCLEOTIDE SEQUENCE [LARGE SCALE GENOMIC DNA]</scope>
    <source>
        <strain evidence="3">DSM 25784 / JCM 18191 / LMG 30913 / SG25</strain>
    </source>
</reference>
<dbReference type="Gene3D" id="1.10.260.40">
    <property type="entry name" value="lambda repressor-like DNA-binding domains"/>
    <property type="match status" value="1"/>
</dbReference>